<dbReference type="EC" id="3.5.-.-" evidence="2"/>
<sequence>MTSEPTIIYPAALVRTMDPARPTAEAVAVRGNRIRAVGTVEELQTYPNTVIDDRYADRVIVPGFVEAHSHNFGGALWNLTYVGRFERVSPDGRRWPGCESVDEILERLRAIASEMPDDGSPLLAWGLDPIYYPGFEVTATELDTVSTTRPIVVMHASGHLSVVNSFALAESEITAATDVIGVRKHADGTPTGVLAEPAAMSLVKASAIEMARGVSATTFENFAADAVNQGVTTATDLGSAIVYDDAQLAELTSIVDDSFPMRVSTFGFGSMPGMGAPTNAAERVAAIRDRSTDRLRLGHVKLILDGSIQGFTARLQEPGYYNDAPNGIWVTDPAAFEQAFGEFHRAGLTIHVHCNGDQATQVFIEVLERTLAQYPRWDHRHTVTHSQLTTAAQYKRLAALGACANIFSNHIWTWGDQHRDSILGPDRASRMNAAATALRCGVPFTLHSDTPVTPLGPLQTMKHAVTRLTPSGRVLGAEERITAEQALHAVTLGGAYTLKMDHEVGSIEAGKLADFAILDADPLAVPEAEIGEITVFGTVVGGAHYAAAAAPALVG</sequence>
<dbReference type="CDD" id="cd01300">
    <property type="entry name" value="YtcJ_like"/>
    <property type="match status" value="1"/>
</dbReference>
<reference evidence="3" key="1">
    <citation type="journal article" date="2019" name="Int. J. Syst. Evol. Microbiol.">
        <title>The Global Catalogue of Microorganisms (GCM) 10K type strain sequencing project: providing services to taxonomists for standard genome sequencing and annotation.</title>
        <authorList>
            <consortium name="The Broad Institute Genomics Platform"/>
            <consortium name="The Broad Institute Genome Sequencing Center for Infectious Disease"/>
            <person name="Wu L."/>
            <person name="Ma J."/>
        </authorList>
    </citation>
    <scope>NUCLEOTIDE SEQUENCE [LARGE SCALE GENOMIC DNA]</scope>
    <source>
        <strain evidence="3">DT72</strain>
    </source>
</reference>
<dbReference type="Gene3D" id="3.20.20.140">
    <property type="entry name" value="Metal-dependent hydrolases"/>
    <property type="match status" value="1"/>
</dbReference>
<dbReference type="Gene3D" id="2.30.40.10">
    <property type="entry name" value="Urease, subunit C, domain 1"/>
    <property type="match status" value="1"/>
</dbReference>
<accession>A0ABW4P0G5</accession>
<name>A0ABW4P0G5_9NOCA</name>
<protein>
    <submittedName>
        <fullName evidence="2">Amidohydrolase</fullName>
        <ecNumber evidence="2">3.5.-.-</ecNumber>
    </submittedName>
</protein>
<proteinExistence type="predicted"/>
<dbReference type="Pfam" id="PF07969">
    <property type="entry name" value="Amidohydro_3"/>
    <property type="match status" value="1"/>
</dbReference>
<dbReference type="InterPro" id="IPR013108">
    <property type="entry name" value="Amidohydro_3"/>
</dbReference>
<evidence type="ECO:0000313" key="2">
    <source>
        <dbReference type="EMBL" id="MFD1811957.1"/>
    </source>
</evidence>
<dbReference type="InterPro" id="IPR011059">
    <property type="entry name" value="Metal-dep_hydrolase_composite"/>
</dbReference>
<evidence type="ECO:0000259" key="1">
    <source>
        <dbReference type="Pfam" id="PF07969"/>
    </source>
</evidence>
<dbReference type="PANTHER" id="PTHR22642:SF2">
    <property type="entry name" value="PROTEIN LONG AFTER FAR-RED 3"/>
    <property type="match status" value="1"/>
</dbReference>
<feature type="domain" description="Amidohydrolase 3" evidence="1">
    <location>
        <begin position="57"/>
        <end position="542"/>
    </location>
</feature>
<dbReference type="RefSeq" id="WP_378484494.1">
    <property type="nucleotide sequence ID" value="NZ_JBHUFB010000009.1"/>
</dbReference>
<comment type="caution">
    <text evidence="2">The sequence shown here is derived from an EMBL/GenBank/DDBJ whole genome shotgun (WGS) entry which is preliminary data.</text>
</comment>
<keyword evidence="2" id="KW-0378">Hydrolase</keyword>
<gene>
    <name evidence="2" type="ORF">ACFSJG_06990</name>
</gene>
<dbReference type="SUPFAM" id="SSF51556">
    <property type="entry name" value="Metallo-dependent hydrolases"/>
    <property type="match status" value="1"/>
</dbReference>
<keyword evidence="3" id="KW-1185">Reference proteome</keyword>
<dbReference type="SUPFAM" id="SSF51338">
    <property type="entry name" value="Composite domain of metallo-dependent hydrolases"/>
    <property type="match status" value="1"/>
</dbReference>
<dbReference type="InterPro" id="IPR033932">
    <property type="entry name" value="YtcJ-like"/>
</dbReference>
<dbReference type="EMBL" id="JBHUFB010000009">
    <property type="protein sequence ID" value="MFD1811957.1"/>
    <property type="molecule type" value="Genomic_DNA"/>
</dbReference>
<dbReference type="Proteomes" id="UP001597286">
    <property type="component" value="Unassembled WGS sequence"/>
</dbReference>
<dbReference type="Gene3D" id="3.10.310.70">
    <property type="match status" value="1"/>
</dbReference>
<evidence type="ECO:0000313" key="3">
    <source>
        <dbReference type="Proteomes" id="UP001597286"/>
    </source>
</evidence>
<organism evidence="2 3">
    <name type="scientific">Rhodococcus gannanensis</name>
    <dbReference type="NCBI Taxonomy" id="1960308"/>
    <lineage>
        <taxon>Bacteria</taxon>
        <taxon>Bacillati</taxon>
        <taxon>Actinomycetota</taxon>
        <taxon>Actinomycetes</taxon>
        <taxon>Mycobacteriales</taxon>
        <taxon>Nocardiaceae</taxon>
        <taxon>Rhodococcus</taxon>
    </lineage>
</organism>
<dbReference type="PANTHER" id="PTHR22642">
    <property type="entry name" value="IMIDAZOLONEPROPIONASE"/>
    <property type="match status" value="1"/>
</dbReference>
<dbReference type="InterPro" id="IPR032466">
    <property type="entry name" value="Metal_Hydrolase"/>
</dbReference>
<dbReference type="GO" id="GO:0016787">
    <property type="term" value="F:hydrolase activity"/>
    <property type="evidence" value="ECO:0007669"/>
    <property type="project" value="UniProtKB-KW"/>
</dbReference>